<comment type="caution">
    <text evidence="6">The sequence shown here is derived from an EMBL/GenBank/DDBJ whole genome shotgun (WGS) entry which is preliminary data.</text>
</comment>
<evidence type="ECO:0000256" key="2">
    <source>
        <dbReference type="ARBA" id="ARBA00022723"/>
    </source>
</evidence>
<dbReference type="InterPro" id="IPR051013">
    <property type="entry name" value="MBL_superfamily_lactonases"/>
</dbReference>
<evidence type="ECO:0000259" key="5">
    <source>
        <dbReference type="SMART" id="SM00849"/>
    </source>
</evidence>
<keyword evidence="2" id="KW-0479">Metal-binding</keyword>
<protein>
    <submittedName>
        <fullName evidence="6">Putative metallo-beta-lactamase superfamily protein</fullName>
    </submittedName>
</protein>
<dbReference type="EMBL" id="LCWF01000191">
    <property type="protein sequence ID" value="KKY15287.1"/>
    <property type="molecule type" value="Genomic_DNA"/>
</dbReference>
<dbReference type="Pfam" id="PF00753">
    <property type="entry name" value="Lactamase_B"/>
    <property type="match status" value="1"/>
</dbReference>
<reference evidence="6 7" key="1">
    <citation type="submission" date="2015-05" db="EMBL/GenBank/DDBJ databases">
        <title>Distinctive expansion of gene families associated with plant cell wall degradation and secondary metabolism in the genomes of grapevine trunk pathogens.</title>
        <authorList>
            <person name="Lawrence D.P."/>
            <person name="Travadon R."/>
            <person name="Rolshausen P.E."/>
            <person name="Baumgartner K."/>
        </authorList>
    </citation>
    <scope>NUCLEOTIDE SEQUENCE [LARGE SCALE GENOMIC DNA]</scope>
    <source>
        <strain evidence="6">UCRPC4</strain>
    </source>
</reference>
<accession>A0A0G2DWJ4</accession>
<dbReference type="Proteomes" id="UP000053317">
    <property type="component" value="Unassembled WGS sequence"/>
</dbReference>
<reference evidence="6 7" key="2">
    <citation type="submission" date="2015-05" db="EMBL/GenBank/DDBJ databases">
        <authorList>
            <person name="Morales-Cruz A."/>
            <person name="Amrine K.C."/>
            <person name="Cantu D."/>
        </authorList>
    </citation>
    <scope>NUCLEOTIDE SEQUENCE [LARGE SCALE GENOMIC DNA]</scope>
    <source>
        <strain evidence="6">UCRPC4</strain>
    </source>
</reference>
<dbReference type="OrthoDB" id="10250730at2759"/>
<dbReference type="CDD" id="cd07730">
    <property type="entry name" value="metallo-hydrolase-like_MBL-fold"/>
    <property type="match status" value="1"/>
</dbReference>
<evidence type="ECO:0000256" key="4">
    <source>
        <dbReference type="ARBA" id="ARBA00022833"/>
    </source>
</evidence>
<dbReference type="PANTHER" id="PTHR42978">
    <property type="entry name" value="QUORUM-QUENCHING LACTONASE YTNP-RELATED-RELATED"/>
    <property type="match status" value="1"/>
</dbReference>
<comment type="similarity">
    <text evidence="1">Belongs to the metallo-beta-lactamase superfamily.</text>
</comment>
<evidence type="ECO:0000256" key="1">
    <source>
        <dbReference type="ARBA" id="ARBA00007749"/>
    </source>
</evidence>
<sequence>MESLDVPSGASVKVQMIDNGARIRLPVAQFMTPPIHGHTHMIVPSFSFLVEQPSTGRKISFDLGVRKSLQSLPPVVQTLVAGPDWDFKVSRDVDEILQNNGVDVKGGAIEAIVWSHWHFDHTGDVGRFPSSTVLVTGPGLKKEFFPPYPQSEESPLLASDFAAREHRELTFNAHDSLHIGGLESIDYFGDGSFYLLNTPGHAIGHICELARVTSTNEGDVEDTFVYMGGDTAHHGGEFRPSDRLPLPEHISPSPYTVRFPLVCPGHVFDAIRRATDDSKPFYELLEAVSHNHVDAVRSNERMQLFDAADNVFVVIAHDPSILEKAAGLNTFPFGTMGNWKAVGSAEKTRWAFLADFIPAVELLDRS</sequence>
<dbReference type="Gene3D" id="3.60.15.10">
    <property type="entry name" value="Ribonuclease Z/Hydroxyacylglutathione hydrolase-like"/>
    <property type="match status" value="1"/>
</dbReference>
<proteinExistence type="inferred from homology"/>
<keyword evidence="3" id="KW-0378">Hydrolase</keyword>
<evidence type="ECO:0000256" key="3">
    <source>
        <dbReference type="ARBA" id="ARBA00022801"/>
    </source>
</evidence>
<evidence type="ECO:0000313" key="7">
    <source>
        <dbReference type="Proteomes" id="UP000053317"/>
    </source>
</evidence>
<dbReference type="SUPFAM" id="SSF56281">
    <property type="entry name" value="Metallo-hydrolase/oxidoreductase"/>
    <property type="match status" value="1"/>
</dbReference>
<dbReference type="InterPro" id="IPR036866">
    <property type="entry name" value="RibonucZ/Hydroxyglut_hydro"/>
</dbReference>
<dbReference type="InterPro" id="IPR001279">
    <property type="entry name" value="Metallo-B-lactamas"/>
</dbReference>
<dbReference type="SMART" id="SM00849">
    <property type="entry name" value="Lactamase_B"/>
    <property type="match status" value="1"/>
</dbReference>
<name>A0A0G2DWJ4_PHACM</name>
<dbReference type="GO" id="GO:0046872">
    <property type="term" value="F:metal ion binding"/>
    <property type="evidence" value="ECO:0007669"/>
    <property type="project" value="UniProtKB-KW"/>
</dbReference>
<organism evidence="6 7">
    <name type="scientific">Phaeomoniella chlamydospora</name>
    <name type="common">Phaeoacremonium chlamydosporum</name>
    <dbReference type="NCBI Taxonomy" id="158046"/>
    <lineage>
        <taxon>Eukaryota</taxon>
        <taxon>Fungi</taxon>
        <taxon>Dikarya</taxon>
        <taxon>Ascomycota</taxon>
        <taxon>Pezizomycotina</taxon>
        <taxon>Eurotiomycetes</taxon>
        <taxon>Chaetothyriomycetidae</taxon>
        <taxon>Phaeomoniellales</taxon>
        <taxon>Phaeomoniellaceae</taxon>
        <taxon>Phaeomoniella</taxon>
    </lineage>
</organism>
<dbReference type="GO" id="GO:0016787">
    <property type="term" value="F:hydrolase activity"/>
    <property type="evidence" value="ECO:0007669"/>
    <property type="project" value="UniProtKB-KW"/>
</dbReference>
<dbReference type="PANTHER" id="PTHR42978:SF5">
    <property type="entry name" value="METALLO-BETA-LACTAMASE DOMAIN-CONTAINING PROTEIN"/>
    <property type="match status" value="1"/>
</dbReference>
<dbReference type="AlphaFoldDB" id="A0A0G2DWJ4"/>
<evidence type="ECO:0000313" key="6">
    <source>
        <dbReference type="EMBL" id="KKY15287.1"/>
    </source>
</evidence>
<keyword evidence="7" id="KW-1185">Reference proteome</keyword>
<gene>
    <name evidence="6" type="ORF">UCRPC4_g06398</name>
</gene>
<feature type="domain" description="Metallo-beta-lactamase" evidence="5">
    <location>
        <begin position="44"/>
        <end position="266"/>
    </location>
</feature>
<keyword evidence="4" id="KW-0862">Zinc</keyword>